<dbReference type="PRINTS" id="PR00420">
    <property type="entry name" value="RNGMNOXGNASE"/>
</dbReference>
<dbReference type="Proteomes" id="UP000280861">
    <property type="component" value="Unassembled WGS sequence"/>
</dbReference>
<dbReference type="Gene3D" id="3.40.30.120">
    <property type="match status" value="1"/>
</dbReference>
<keyword evidence="5" id="KW-0560">Oxidoreductase</keyword>
<dbReference type="InterPro" id="IPR036188">
    <property type="entry name" value="FAD/NAD-bd_sf"/>
</dbReference>
<dbReference type="GO" id="GO:0018677">
    <property type="term" value="F:pentachlorophenol monooxygenase activity"/>
    <property type="evidence" value="ECO:0007669"/>
    <property type="project" value="UniProtKB-EC"/>
</dbReference>
<evidence type="ECO:0000256" key="1">
    <source>
        <dbReference type="ARBA" id="ARBA00001974"/>
    </source>
</evidence>
<dbReference type="OrthoDB" id="4246007at2"/>
<feature type="domain" description="FAD-binding" evidence="4">
    <location>
        <begin position="3"/>
        <end position="326"/>
    </location>
</feature>
<dbReference type="Pfam" id="PF01494">
    <property type="entry name" value="FAD_binding_3"/>
    <property type="match status" value="1"/>
</dbReference>
<dbReference type="Pfam" id="PF21274">
    <property type="entry name" value="Rng_hyd_C"/>
    <property type="match status" value="1"/>
</dbReference>
<dbReference type="SUPFAM" id="SSF51905">
    <property type="entry name" value="FAD/NAD(P)-binding domain"/>
    <property type="match status" value="1"/>
</dbReference>
<accession>A0A3P5WPD9</accession>
<comment type="cofactor">
    <cofactor evidence="1">
        <name>FAD</name>
        <dbReference type="ChEBI" id="CHEBI:57692"/>
    </cofactor>
</comment>
<dbReference type="EMBL" id="UXAU01000019">
    <property type="protein sequence ID" value="VDC23628.1"/>
    <property type="molecule type" value="Genomic_DNA"/>
</dbReference>
<dbReference type="PANTHER" id="PTHR43004:SF19">
    <property type="entry name" value="BINDING MONOOXYGENASE, PUTATIVE (JCVI)-RELATED"/>
    <property type="match status" value="1"/>
</dbReference>
<evidence type="ECO:0000259" key="4">
    <source>
        <dbReference type="Pfam" id="PF01494"/>
    </source>
</evidence>
<dbReference type="PANTHER" id="PTHR43004">
    <property type="entry name" value="TRK SYSTEM POTASSIUM UPTAKE PROTEIN"/>
    <property type="match status" value="1"/>
</dbReference>
<sequence>MHEVVIVGCGPTGLMLAAELRLSGVDAVVLERRASQALAGSRGGGVHSRTLELFDQRGIVNRFLAAGTTFAAATFGSTPLDLSALPTRHPYTLALFQNHVERLLLEWVEELGAPIRRGVEVTGVASHDDGVAVQLAGGGPLTAQFVVAADGGRSAVRRAAGIELIGPDATRSSLIAEVQATEPLPPAAKVDARGIHGLHAMADGMVRVVVTEATLESAAEPTLADLQQALNDVFGTDFGVHSPTWLSRFSDATRQAASYRSGRIFLAGDAAHVHSPTGGMGIGLGIQDAVNLGWKLGQVLRGESSQDLLDTYHAERHPAGARALKFTMAQSLFQKADPRQEALRDLLDEALRVERASVPAAALVTGLDVVYGVMTSDAADTKEPATGHPLLGRRMPDVGVTTGGMTTVGIRPGGTTTGATTAEGHTGKVYDLLHSARPVLLELGGPQLDVTGWTDRVQHVRATTTDPWNLPVIGDVAAPTAVLVRPDGYVAWVGLDSAEGLAEALGSWFGPPRRDEVAG</sequence>
<keyword evidence="6" id="KW-1185">Reference proteome</keyword>
<dbReference type="GO" id="GO:0071949">
    <property type="term" value="F:FAD binding"/>
    <property type="evidence" value="ECO:0007669"/>
    <property type="project" value="InterPro"/>
</dbReference>
<keyword evidence="5" id="KW-0503">Monooxygenase</keyword>
<protein>
    <submittedName>
        <fullName evidence="5">Pentachlorophenol 4-monooxygenase</fullName>
        <ecNumber evidence="5">1.14.13.50</ecNumber>
    </submittedName>
</protein>
<keyword evidence="3" id="KW-0274">FAD</keyword>
<dbReference type="Gene3D" id="3.50.50.60">
    <property type="entry name" value="FAD/NAD(P)-binding domain"/>
    <property type="match status" value="1"/>
</dbReference>
<name>A0A3P5WPD9_9MICC</name>
<evidence type="ECO:0000313" key="6">
    <source>
        <dbReference type="Proteomes" id="UP000280861"/>
    </source>
</evidence>
<dbReference type="EC" id="1.14.13.50" evidence="5"/>
<dbReference type="Gene3D" id="3.30.70.2450">
    <property type="match status" value="1"/>
</dbReference>
<organism evidence="5 6">
    <name type="scientific">Arthrobacter ulcerisalmonis</name>
    <dbReference type="NCBI Taxonomy" id="2483813"/>
    <lineage>
        <taxon>Bacteria</taxon>
        <taxon>Bacillati</taxon>
        <taxon>Actinomycetota</taxon>
        <taxon>Actinomycetes</taxon>
        <taxon>Micrococcales</taxon>
        <taxon>Micrococcaceae</taxon>
        <taxon>Arthrobacter</taxon>
    </lineage>
</organism>
<dbReference type="AlphaFoldDB" id="A0A3P5WPD9"/>
<reference evidence="5 6" key="1">
    <citation type="submission" date="2018-11" db="EMBL/GenBank/DDBJ databases">
        <authorList>
            <person name="Criscuolo A."/>
        </authorList>
    </citation>
    <scope>NUCLEOTIDE SEQUENCE [LARGE SCALE GENOMIC DNA]</scope>
    <source>
        <strain evidence="5">AT11b</strain>
    </source>
</reference>
<evidence type="ECO:0000313" key="5">
    <source>
        <dbReference type="EMBL" id="VDC23628.1"/>
    </source>
</evidence>
<proteinExistence type="predicted"/>
<evidence type="ECO:0000256" key="3">
    <source>
        <dbReference type="ARBA" id="ARBA00022827"/>
    </source>
</evidence>
<dbReference type="InterPro" id="IPR002938">
    <property type="entry name" value="FAD-bd"/>
</dbReference>
<gene>
    <name evidence="5" type="primary">pcpB_1</name>
    <name evidence="5" type="ORF">PSET11_01164</name>
</gene>
<keyword evidence="2" id="KW-0285">Flavoprotein</keyword>
<dbReference type="RefSeq" id="WP_124091141.1">
    <property type="nucleotide sequence ID" value="NZ_CBCRYA010000003.1"/>
</dbReference>
<evidence type="ECO:0000256" key="2">
    <source>
        <dbReference type="ARBA" id="ARBA00022630"/>
    </source>
</evidence>
<dbReference type="InterPro" id="IPR050641">
    <property type="entry name" value="RIFMO-like"/>
</dbReference>